<sequence>MSFATIGIRLTNSGANYAADVSVTASVVFDPANQVFIVAPLATTPLKATPEGAQTSVSAVPPSAPNDQFAEDEDGLVFNEV</sequence>
<protein>
    <submittedName>
        <fullName evidence="2">Uncharacterized protein</fullName>
    </submittedName>
</protein>
<proteinExistence type="predicted"/>
<dbReference type="VEuPathDB" id="TriTrypDB:BSAL_23805"/>
<evidence type="ECO:0000313" key="3">
    <source>
        <dbReference type="Proteomes" id="UP000051952"/>
    </source>
</evidence>
<gene>
    <name evidence="2" type="ORF">BSAL_23805</name>
</gene>
<organism evidence="2 3">
    <name type="scientific">Bodo saltans</name>
    <name type="common">Flagellated protozoan</name>
    <dbReference type="NCBI Taxonomy" id="75058"/>
    <lineage>
        <taxon>Eukaryota</taxon>
        <taxon>Discoba</taxon>
        <taxon>Euglenozoa</taxon>
        <taxon>Kinetoplastea</taxon>
        <taxon>Metakinetoplastina</taxon>
        <taxon>Eubodonida</taxon>
        <taxon>Bodonidae</taxon>
        <taxon>Bodo</taxon>
    </lineage>
</organism>
<evidence type="ECO:0000313" key="2">
    <source>
        <dbReference type="EMBL" id="CUG89865.1"/>
    </source>
</evidence>
<dbReference type="EMBL" id="CYKH01001775">
    <property type="protein sequence ID" value="CUG89865.1"/>
    <property type="molecule type" value="Genomic_DNA"/>
</dbReference>
<reference evidence="3" key="1">
    <citation type="submission" date="2015-09" db="EMBL/GenBank/DDBJ databases">
        <authorList>
            <consortium name="Pathogen Informatics"/>
        </authorList>
    </citation>
    <scope>NUCLEOTIDE SEQUENCE [LARGE SCALE GENOMIC DNA]</scope>
    <source>
        <strain evidence="3">Lake Konstanz</strain>
    </source>
</reference>
<dbReference type="Proteomes" id="UP000051952">
    <property type="component" value="Unassembled WGS sequence"/>
</dbReference>
<feature type="region of interest" description="Disordered" evidence="1">
    <location>
        <begin position="48"/>
        <end position="81"/>
    </location>
</feature>
<keyword evidence="3" id="KW-1185">Reference proteome</keyword>
<evidence type="ECO:0000256" key="1">
    <source>
        <dbReference type="SAM" id="MobiDB-lite"/>
    </source>
</evidence>
<name>A0A0S4JKZ3_BODSA</name>
<accession>A0A0S4JKZ3</accession>
<dbReference type="AlphaFoldDB" id="A0A0S4JKZ3"/>